<evidence type="ECO:0000313" key="2">
    <source>
        <dbReference type="EMBL" id="MCO4293944.1"/>
    </source>
</evidence>
<dbReference type="InterPro" id="IPR002744">
    <property type="entry name" value="MIP18-like"/>
</dbReference>
<protein>
    <submittedName>
        <fullName evidence="2">Metal-sulfur cluster assembly factor</fullName>
    </submittedName>
</protein>
<dbReference type="Proteomes" id="UP001155182">
    <property type="component" value="Unassembled WGS sequence"/>
</dbReference>
<feature type="domain" description="MIP18 family-like" evidence="1">
    <location>
        <begin position="15"/>
        <end position="67"/>
    </location>
</feature>
<sequence>MEIDILKNKPFFIAELYENLRSVIDPELGLNIVDLGLIYNIEALEPTKEINVTMTLSTKGCPAGDFIINCIWERLKNRYSDWQIDVQLVWEPEWTVDNISELGKTQLGLN</sequence>
<comment type="caution">
    <text evidence="2">The sequence shown here is derived from an EMBL/GenBank/DDBJ whole genome shotgun (WGS) entry which is preliminary data.</text>
</comment>
<organism evidence="2 3">
    <name type="scientific">Solitalea agri</name>
    <dbReference type="NCBI Taxonomy" id="2953739"/>
    <lineage>
        <taxon>Bacteria</taxon>
        <taxon>Pseudomonadati</taxon>
        <taxon>Bacteroidota</taxon>
        <taxon>Sphingobacteriia</taxon>
        <taxon>Sphingobacteriales</taxon>
        <taxon>Sphingobacteriaceae</taxon>
        <taxon>Solitalea</taxon>
    </lineage>
</organism>
<gene>
    <name evidence="2" type="ORF">NF867_13850</name>
</gene>
<dbReference type="SUPFAM" id="SSF117916">
    <property type="entry name" value="Fe-S cluster assembly (FSCA) domain-like"/>
    <property type="match status" value="1"/>
</dbReference>
<dbReference type="Pfam" id="PF01883">
    <property type="entry name" value="FeS_assembly_P"/>
    <property type="match status" value="1"/>
</dbReference>
<reference evidence="2" key="1">
    <citation type="submission" date="2022-06" db="EMBL/GenBank/DDBJ databases">
        <title>Solitalea sp. MAHUQ-68 isolated from rhizospheric soil.</title>
        <authorList>
            <person name="Huq M.A."/>
        </authorList>
    </citation>
    <scope>NUCLEOTIDE SEQUENCE</scope>
    <source>
        <strain evidence="2">MAHUQ-68</strain>
    </source>
</reference>
<dbReference type="InterPro" id="IPR052339">
    <property type="entry name" value="Fe-S_Maturation_MIP18"/>
</dbReference>
<dbReference type="PANTHER" id="PTHR42831">
    <property type="entry name" value="FE-S PROTEIN MATURATION AUXILIARY FACTOR YITW"/>
    <property type="match status" value="1"/>
</dbReference>
<dbReference type="AlphaFoldDB" id="A0A9X2F497"/>
<dbReference type="InterPro" id="IPR034904">
    <property type="entry name" value="FSCA_dom_sf"/>
</dbReference>
<dbReference type="Gene3D" id="3.30.300.130">
    <property type="entry name" value="Fe-S cluster assembly (FSCA)"/>
    <property type="match status" value="1"/>
</dbReference>
<evidence type="ECO:0000259" key="1">
    <source>
        <dbReference type="Pfam" id="PF01883"/>
    </source>
</evidence>
<name>A0A9X2F497_9SPHI</name>
<dbReference type="RefSeq" id="WP_252588674.1">
    <property type="nucleotide sequence ID" value="NZ_JAMWYS010000050.1"/>
</dbReference>
<proteinExistence type="predicted"/>
<dbReference type="EMBL" id="JAMWYS010000050">
    <property type="protein sequence ID" value="MCO4293944.1"/>
    <property type="molecule type" value="Genomic_DNA"/>
</dbReference>
<accession>A0A9X2F497</accession>
<dbReference type="PANTHER" id="PTHR42831:SF1">
    <property type="entry name" value="FE-S PROTEIN MATURATION AUXILIARY FACTOR YITW"/>
    <property type="match status" value="1"/>
</dbReference>
<keyword evidence="3" id="KW-1185">Reference proteome</keyword>
<evidence type="ECO:0000313" key="3">
    <source>
        <dbReference type="Proteomes" id="UP001155182"/>
    </source>
</evidence>